<dbReference type="Pfam" id="PF01129">
    <property type="entry name" value="ART"/>
    <property type="match status" value="1"/>
</dbReference>
<feature type="non-terminal residue" evidence="7">
    <location>
        <position position="74"/>
    </location>
</feature>
<evidence type="ECO:0000256" key="5">
    <source>
        <dbReference type="ARBA" id="ARBA00047597"/>
    </source>
</evidence>
<dbReference type="AlphaFoldDB" id="A0A8S3HD72"/>
<keyword evidence="3 6" id="KW-0808">Transferase</keyword>
<evidence type="ECO:0000313" key="8">
    <source>
        <dbReference type="Proteomes" id="UP000681720"/>
    </source>
</evidence>
<evidence type="ECO:0000256" key="6">
    <source>
        <dbReference type="RuleBase" id="RU361228"/>
    </source>
</evidence>
<proteinExistence type="inferred from homology"/>
<dbReference type="InterPro" id="IPR000768">
    <property type="entry name" value="ART"/>
</dbReference>
<evidence type="ECO:0000256" key="1">
    <source>
        <dbReference type="ARBA" id="ARBA00009558"/>
    </source>
</evidence>
<organism evidence="7 8">
    <name type="scientific">Rotaria magnacalcarata</name>
    <dbReference type="NCBI Taxonomy" id="392030"/>
    <lineage>
        <taxon>Eukaryota</taxon>
        <taxon>Metazoa</taxon>
        <taxon>Spiralia</taxon>
        <taxon>Gnathifera</taxon>
        <taxon>Rotifera</taxon>
        <taxon>Eurotatoria</taxon>
        <taxon>Bdelloidea</taxon>
        <taxon>Philodinida</taxon>
        <taxon>Philodinidae</taxon>
        <taxon>Rotaria</taxon>
    </lineage>
</organism>
<evidence type="ECO:0000256" key="3">
    <source>
        <dbReference type="ARBA" id="ARBA00022679"/>
    </source>
</evidence>
<comment type="caution">
    <text evidence="7">The sequence shown here is derived from an EMBL/GenBank/DDBJ whole genome shotgun (WGS) entry which is preliminary data.</text>
</comment>
<accession>A0A8S3HD72</accession>
<dbReference type="SUPFAM" id="SSF56399">
    <property type="entry name" value="ADP-ribosylation"/>
    <property type="match status" value="1"/>
</dbReference>
<comment type="similarity">
    <text evidence="1 6">Belongs to the Arg-specific ADP-ribosyltransferase family.</text>
</comment>
<evidence type="ECO:0000313" key="7">
    <source>
        <dbReference type="EMBL" id="CAF5181247.1"/>
    </source>
</evidence>
<evidence type="ECO:0000256" key="2">
    <source>
        <dbReference type="ARBA" id="ARBA00022676"/>
    </source>
</evidence>
<reference evidence="7" key="1">
    <citation type="submission" date="2021-02" db="EMBL/GenBank/DDBJ databases">
        <authorList>
            <person name="Nowell W R."/>
        </authorList>
    </citation>
    <scope>NUCLEOTIDE SEQUENCE</scope>
</reference>
<protein>
    <recommendedName>
        <fullName evidence="6">NAD(P)(+)--arginine ADP-ribosyltransferase</fullName>
        <ecNumber evidence="6">2.4.2.31</ecNumber>
    </recommendedName>
    <alternativeName>
        <fullName evidence="6">Mono(ADP-ribosyl)transferase</fullName>
    </alternativeName>
</protein>
<keyword evidence="4" id="KW-0548">Nucleotidyltransferase</keyword>
<comment type="catalytic activity">
    <reaction evidence="5 6">
        <text>L-arginyl-[protein] + NAD(+) = N(omega)-(ADP-D-ribosyl)-L-arginyl-[protein] + nicotinamide + H(+)</text>
        <dbReference type="Rhea" id="RHEA:19149"/>
        <dbReference type="Rhea" id="RHEA-COMP:10532"/>
        <dbReference type="Rhea" id="RHEA-COMP:15087"/>
        <dbReference type="ChEBI" id="CHEBI:15378"/>
        <dbReference type="ChEBI" id="CHEBI:17154"/>
        <dbReference type="ChEBI" id="CHEBI:29965"/>
        <dbReference type="ChEBI" id="CHEBI:57540"/>
        <dbReference type="ChEBI" id="CHEBI:142554"/>
        <dbReference type="EC" id="2.4.2.31"/>
    </reaction>
</comment>
<dbReference type="Proteomes" id="UP000681720">
    <property type="component" value="Unassembled WGS sequence"/>
</dbReference>
<sequence>MKTLGRTDRRTLFTIDCDNGKDIGQHVYYQLEKEILLPAASQFEVVASLEPADGFHIIQLKDIQHQVDLLHPFS</sequence>
<dbReference type="GO" id="GO:0016779">
    <property type="term" value="F:nucleotidyltransferase activity"/>
    <property type="evidence" value="ECO:0007669"/>
    <property type="project" value="UniProtKB-KW"/>
</dbReference>
<gene>
    <name evidence="7" type="ORF">GIL414_LOCUS69391</name>
</gene>
<keyword evidence="6" id="KW-0520">NAD</keyword>
<keyword evidence="2 6" id="KW-0328">Glycosyltransferase</keyword>
<keyword evidence="6" id="KW-0521">NADP</keyword>
<evidence type="ECO:0000256" key="4">
    <source>
        <dbReference type="ARBA" id="ARBA00022695"/>
    </source>
</evidence>
<dbReference type="Gene3D" id="3.90.176.10">
    <property type="entry name" value="Toxin ADP-ribosyltransferase, Chain A, domain 1"/>
    <property type="match status" value="1"/>
</dbReference>
<dbReference type="EMBL" id="CAJOBJ010330004">
    <property type="protein sequence ID" value="CAF5181247.1"/>
    <property type="molecule type" value="Genomic_DNA"/>
</dbReference>
<dbReference type="EC" id="2.4.2.31" evidence="6"/>
<dbReference type="GO" id="GO:0106274">
    <property type="term" value="F:NAD+-protein-arginine ADP-ribosyltransferase activity"/>
    <property type="evidence" value="ECO:0007669"/>
    <property type="project" value="UniProtKB-EC"/>
</dbReference>
<name>A0A8S3HD72_9BILA</name>